<dbReference type="OrthoDB" id="10459101at2759"/>
<sequence>MGAAIFLTNKHFEPQNYSSHPTPAVNGHPHRHFVRSTVTGDFGLKSTIDQDGRDHVKPTPVRHIVVHLEVPESVVWRSRISDKKISKVGPNRLCRMLKNKLGPNIGCTGTKWETGLSEEDSSTTVDSKWLRSLILNELPSIEESGNSLPVSTREPLTEM</sequence>
<accession>A0A074ZVZ3</accession>
<keyword evidence="2" id="KW-1185">Reference proteome</keyword>
<dbReference type="RefSeq" id="XP_009164630.1">
    <property type="nucleotide sequence ID" value="XM_009166366.1"/>
</dbReference>
<dbReference type="AlphaFoldDB" id="A0A074ZVZ3"/>
<dbReference type="KEGG" id="ovi:T265_12932"/>
<dbReference type="EMBL" id="KL596643">
    <property type="protein sequence ID" value="KER31623.1"/>
    <property type="molecule type" value="Genomic_DNA"/>
</dbReference>
<dbReference type="CTD" id="20327100"/>
<gene>
    <name evidence="1" type="ORF">T265_12932</name>
</gene>
<protein>
    <submittedName>
        <fullName evidence="1">Uncharacterized protein</fullName>
    </submittedName>
</protein>
<dbReference type="GeneID" id="20327100"/>
<evidence type="ECO:0000313" key="1">
    <source>
        <dbReference type="EMBL" id="KER31623.1"/>
    </source>
</evidence>
<name>A0A074ZVZ3_OPIVI</name>
<organism evidence="1 2">
    <name type="scientific">Opisthorchis viverrini</name>
    <name type="common">Southeast Asian liver fluke</name>
    <dbReference type="NCBI Taxonomy" id="6198"/>
    <lineage>
        <taxon>Eukaryota</taxon>
        <taxon>Metazoa</taxon>
        <taxon>Spiralia</taxon>
        <taxon>Lophotrochozoa</taxon>
        <taxon>Platyhelminthes</taxon>
        <taxon>Trematoda</taxon>
        <taxon>Digenea</taxon>
        <taxon>Opisthorchiida</taxon>
        <taxon>Opisthorchiata</taxon>
        <taxon>Opisthorchiidae</taxon>
        <taxon>Opisthorchis</taxon>
    </lineage>
</organism>
<reference evidence="1 2" key="1">
    <citation type="submission" date="2013-11" db="EMBL/GenBank/DDBJ databases">
        <title>Opisthorchis viverrini - life in the bile duct.</title>
        <authorList>
            <person name="Young N.D."/>
            <person name="Nagarajan N."/>
            <person name="Lin S.J."/>
            <person name="Korhonen P.K."/>
            <person name="Jex A.R."/>
            <person name="Hall R.S."/>
            <person name="Safavi-Hemami H."/>
            <person name="Kaewkong W."/>
            <person name="Bertrand D."/>
            <person name="Gao S."/>
            <person name="Seet Q."/>
            <person name="Wongkham S."/>
            <person name="Teh B.T."/>
            <person name="Wongkham C."/>
            <person name="Intapan P.M."/>
            <person name="Maleewong W."/>
            <person name="Yang X."/>
            <person name="Hu M."/>
            <person name="Wang Z."/>
            <person name="Hofmann A."/>
            <person name="Sternberg P.W."/>
            <person name="Tan P."/>
            <person name="Wang J."/>
            <person name="Gasser R.B."/>
        </authorList>
    </citation>
    <scope>NUCLEOTIDE SEQUENCE [LARGE SCALE GENOMIC DNA]</scope>
</reference>
<dbReference type="Proteomes" id="UP000054324">
    <property type="component" value="Unassembled WGS sequence"/>
</dbReference>
<evidence type="ECO:0000313" key="2">
    <source>
        <dbReference type="Proteomes" id="UP000054324"/>
    </source>
</evidence>
<proteinExistence type="predicted"/>
<feature type="non-terminal residue" evidence="1">
    <location>
        <position position="159"/>
    </location>
</feature>